<dbReference type="AlphaFoldDB" id="A0A261EZ00"/>
<dbReference type="Proteomes" id="UP000216454">
    <property type="component" value="Unassembled WGS sequence"/>
</dbReference>
<feature type="binding site" evidence="1">
    <location>
        <position position="173"/>
    </location>
    <ligand>
        <name>ATP</name>
        <dbReference type="ChEBI" id="CHEBI:30616"/>
    </ligand>
</feature>
<dbReference type="OrthoDB" id="8479889at2"/>
<dbReference type="PROSITE" id="PS00107">
    <property type="entry name" value="PROTEIN_KINASE_ATP"/>
    <property type="match status" value="1"/>
</dbReference>
<dbReference type="InterPro" id="IPR017441">
    <property type="entry name" value="Protein_kinase_ATP_BS"/>
</dbReference>
<keyword evidence="1" id="KW-0067">ATP-binding</keyword>
<name>A0A261EZ00_9BIFI</name>
<sequence>MATNDTNARKNDGKKPKKEGRLRGTIKQLSAVYDFTRQQDSHLPLLMALSFGIPVIISIIVPLVWYRTSIPGWILTVLLGIMIGFTVAVYVLTNRSNTAMYAMAEGRPGATAMVIKNINNKAYTFNEEPIWADPRSKDMIWLGTSFSGIFLIGEGDYGRVQRAMDRQEKTIRKITQGSDIPIYRISVGNGPKQVPLRKLRSKIVRGHKIKLRRDELESLNNRLRSLRLRNNTMNMPKGMDPSRVHVSPRAMRGKN</sequence>
<feature type="transmembrane region" description="Helical" evidence="3">
    <location>
        <begin position="72"/>
        <end position="93"/>
    </location>
</feature>
<evidence type="ECO:0000256" key="1">
    <source>
        <dbReference type="PROSITE-ProRule" id="PRU10141"/>
    </source>
</evidence>
<dbReference type="Pfam" id="PF13829">
    <property type="entry name" value="DUF4191"/>
    <property type="match status" value="1"/>
</dbReference>
<comment type="caution">
    <text evidence="4">The sequence shown here is derived from an EMBL/GenBank/DDBJ whole genome shotgun (WGS) entry which is preliminary data.</text>
</comment>
<protein>
    <recommendedName>
        <fullName evidence="6">DUF4191 domain-containing protein</fullName>
    </recommendedName>
</protein>
<keyword evidence="5" id="KW-1185">Reference proteome</keyword>
<keyword evidence="3" id="KW-1133">Transmembrane helix</keyword>
<evidence type="ECO:0000256" key="2">
    <source>
        <dbReference type="SAM" id="MobiDB-lite"/>
    </source>
</evidence>
<organism evidence="4 5">
    <name type="scientific">Pseudoscardovia suis</name>
    <dbReference type="NCBI Taxonomy" id="987063"/>
    <lineage>
        <taxon>Bacteria</taxon>
        <taxon>Bacillati</taxon>
        <taxon>Actinomycetota</taxon>
        <taxon>Actinomycetes</taxon>
        <taxon>Bifidobacteriales</taxon>
        <taxon>Bifidobacteriaceae</taxon>
        <taxon>Pseudoscardovia</taxon>
    </lineage>
</organism>
<evidence type="ECO:0000313" key="5">
    <source>
        <dbReference type="Proteomes" id="UP000216454"/>
    </source>
</evidence>
<evidence type="ECO:0008006" key="6">
    <source>
        <dbReference type="Google" id="ProtNLM"/>
    </source>
</evidence>
<dbReference type="RefSeq" id="WP_094691189.1">
    <property type="nucleotide sequence ID" value="NZ_MWWQ01000006.1"/>
</dbReference>
<evidence type="ECO:0000256" key="3">
    <source>
        <dbReference type="SAM" id="Phobius"/>
    </source>
</evidence>
<feature type="region of interest" description="Disordered" evidence="2">
    <location>
        <begin position="1"/>
        <end position="20"/>
    </location>
</feature>
<dbReference type="InterPro" id="IPR025445">
    <property type="entry name" value="DUF4191"/>
</dbReference>
<keyword evidence="1" id="KW-0547">Nucleotide-binding</keyword>
<feature type="compositionally biased region" description="Basic and acidic residues" evidence="2">
    <location>
        <begin position="7"/>
        <end position="20"/>
    </location>
</feature>
<proteinExistence type="predicted"/>
<gene>
    <name evidence="4" type="ORF">PSSU_0846</name>
</gene>
<feature type="region of interest" description="Disordered" evidence="2">
    <location>
        <begin position="232"/>
        <end position="255"/>
    </location>
</feature>
<evidence type="ECO:0000313" key="4">
    <source>
        <dbReference type="EMBL" id="OZG52063.1"/>
    </source>
</evidence>
<dbReference type="EMBL" id="MWWQ01000006">
    <property type="protein sequence ID" value="OZG52063.1"/>
    <property type="molecule type" value="Genomic_DNA"/>
</dbReference>
<keyword evidence="3" id="KW-0812">Transmembrane</keyword>
<reference evidence="4 5" key="1">
    <citation type="journal article" date="2017" name="BMC Genomics">
        <title>Comparative genomic and phylogenomic analyses of the Bifidobacteriaceae family.</title>
        <authorList>
            <person name="Lugli G.A."/>
            <person name="Milani C."/>
            <person name="Turroni F."/>
            <person name="Duranti S."/>
            <person name="Mancabelli L."/>
            <person name="Mangifesta M."/>
            <person name="Ferrario C."/>
            <person name="Modesto M."/>
            <person name="Mattarelli P."/>
            <person name="Jiri K."/>
            <person name="van Sinderen D."/>
            <person name="Ventura M."/>
        </authorList>
    </citation>
    <scope>NUCLEOTIDE SEQUENCE [LARGE SCALE GENOMIC DNA]</scope>
    <source>
        <strain evidence="4 5">DSM 24744</strain>
    </source>
</reference>
<dbReference type="GO" id="GO:0005524">
    <property type="term" value="F:ATP binding"/>
    <property type="evidence" value="ECO:0007669"/>
    <property type="project" value="UniProtKB-UniRule"/>
</dbReference>
<accession>A0A261EZ00</accession>
<keyword evidence="3" id="KW-0472">Membrane</keyword>
<feature type="transmembrane region" description="Helical" evidence="3">
    <location>
        <begin position="45"/>
        <end position="66"/>
    </location>
</feature>